<dbReference type="InterPro" id="IPR015655">
    <property type="entry name" value="PP2C"/>
</dbReference>
<feature type="domain" description="PPM-type phosphatase" evidence="1">
    <location>
        <begin position="224"/>
        <end position="610"/>
    </location>
</feature>
<evidence type="ECO:0000313" key="3">
    <source>
        <dbReference type="Proteomes" id="UP000001055"/>
    </source>
</evidence>
<dbReference type="eggNOG" id="KOG0700">
    <property type="taxonomic scope" value="Eukaryota"/>
</dbReference>
<dbReference type="PANTHER" id="PTHR13832:SF792">
    <property type="entry name" value="GM14286P"/>
    <property type="match status" value="1"/>
</dbReference>
<sequence length="634" mass="70063">MQWQKNIKDAESSLVKFRVFAPNIALASRKHPNFAMLPRLRSIIRRGAALHVAPATRTTSTASAGTHTILRQRAARTSGWPAPVSQSRVLSSLARKSSRATQNLAKTPGHISSDALAAGHLQSAFPKKTVIFLVVISGLIYYFVDVEDLDWTDDVHLSFQDDGSHATPVHFNETKEDLDHYLQFHVMDPAAALKDPNIAKFLSSQFEKLAFGWKMSEDDAKADRLPVTHGCRFRSNEPCEDFFSLGTSPGPGEQPWNYWSIFDGHAGRHCANVLQWTLIPQLSSALLGLPANSSSPEIDSTIKRTFLRLDKNIMDTAQTAANWFPAANAAAINALAPALSGSCALLAAFDPKNDTLRVACVGDSRAVLGRWDPSTRSYTSIPLSIDQTGFNEKEVARLAQDHPGEPDIIDPKSGRLLGLAVTRAFGDHRWKWDNDFVAKMKYKFWGTSPRPGSKTPPYLTAEPEITETEIVRVEPGAGGKSDFMIMASDGLWDRISSEHAVECVQRWLEAKSRGGGSVTKDPRLIENPPRFPTNFTTLEDGIEVDPENGLEVDWKATPEFFAIEDDNAAVCLARNAMGGTRRGLFTGILSLPSPMCRNAVDDTTIMVVFFDKVEEYENAEKRVEKGKKSWWKPL</sequence>
<dbReference type="EMBL" id="CH445343">
    <property type="protein sequence ID" value="EAT81174.2"/>
    <property type="molecule type" value="Genomic_DNA"/>
</dbReference>
<dbReference type="FunFam" id="3.60.40.10:FF:000197">
    <property type="entry name" value="Type 2C Protein Phosphatase, putative"/>
    <property type="match status" value="1"/>
</dbReference>
<dbReference type="Gene3D" id="3.60.40.10">
    <property type="entry name" value="PPM-type phosphatase domain"/>
    <property type="match status" value="1"/>
</dbReference>
<dbReference type="PROSITE" id="PS51746">
    <property type="entry name" value="PPM_2"/>
    <property type="match status" value="1"/>
</dbReference>
<dbReference type="GeneID" id="5978617"/>
<evidence type="ECO:0000313" key="2">
    <source>
        <dbReference type="EMBL" id="EAT81174.2"/>
    </source>
</evidence>
<dbReference type="HOGENOM" id="CLU_431542_0_0_1"/>
<dbReference type="RefSeq" id="XP_001801709.1">
    <property type="nucleotide sequence ID" value="XM_001801657.1"/>
</dbReference>
<evidence type="ECO:0000259" key="1">
    <source>
        <dbReference type="PROSITE" id="PS51746"/>
    </source>
</evidence>
<dbReference type="Proteomes" id="UP000001055">
    <property type="component" value="Unassembled WGS sequence"/>
</dbReference>
<accession>Q0U9U8</accession>
<dbReference type="VEuPathDB" id="FungiDB:JI435_114660"/>
<dbReference type="InParanoid" id="Q0U9U8"/>
<proteinExistence type="predicted"/>
<name>Q0U9U8_PHANO</name>
<dbReference type="SMART" id="SM00332">
    <property type="entry name" value="PP2Cc"/>
    <property type="match status" value="1"/>
</dbReference>
<dbReference type="GO" id="GO:0005739">
    <property type="term" value="C:mitochondrion"/>
    <property type="evidence" value="ECO:0000318"/>
    <property type="project" value="GO_Central"/>
</dbReference>
<dbReference type="KEGG" id="pno:SNOG_11466"/>
<dbReference type="Pfam" id="PF00481">
    <property type="entry name" value="PP2C"/>
    <property type="match status" value="1"/>
</dbReference>
<dbReference type="InterPro" id="IPR001932">
    <property type="entry name" value="PPM-type_phosphatase-like_dom"/>
</dbReference>
<gene>
    <name evidence="2" type="ORF">SNOG_11466</name>
</gene>
<dbReference type="GO" id="GO:0004741">
    <property type="term" value="F:[pyruvate dehydrogenase (acetyl-transferring)]-phosphatase activity"/>
    <property type="evidence" value="ECO:0000318"/>
    <property type="project" value="GO_Central"/>
</dbReference>
<protein>
    <recommendedName>
        <fullName evidence="1">PPM-type phosphatase domain-containing protein</fullName>
    </recommendedName>
</protein>
<dbReference type="PANTHER" id="PTHR13832">
    <property type="entry name" value="PROTEIN PHOSPHATASE 2C"/>
    <property type="match status" value="1"/>
</dbReference>
<reference evidence="3" key="1">
    <citation type="journal article" date="2007" name="Plant Cell">
        <title>Dothideomycete-plant interactions illuminated by genome sequencing and EST analysis of the wheat pathogen Stagonospora nodorum.</title>
        <authorList>
            <person name="Hane J.K."/>
            <person name="Lowe R.G."/>
            <person name="Solomon P.S."/>
            <person name="Tan K.C."/>
            <person name="Schoch C.L."/>
            <person name="Spatafora J.W."/>
            <person name="Crous P.W."/>
            <person name="Kodira C."/>
            <person name="Birren B.W."/>
            <person name="Galagan J.E."/>
            <person name="Torriani S.F."/>
            <person name="McDonald B.A."/>
            <person name="Oliver R.P."/>
        </authorList>
    </citation>
    <scope>NUCLEOTIDE SEQUENCE [LARGE SCALE GENOMIC DNA]</scope>
    <source>
        <strain evidence="3">SN15 / ATCC MYA-4574 / FGSC 10173</strain>
    </source>
</reference>
<dbReference type="AlphaFoldDB" id="Q0U9U8"/>
<dbReference type="SUPFAM" id="SSF81606">
    <property type="entry name" value="PP2C-like"/>
    <property type="match status" value="1"/>
</dbReference>
<organism evidence="2 3">
    <name type="scientific">Phaeosphaeria nodorum (strain SN15 / ATCC MYA-4574 / FGSC 10173)</name>
    <name type="common">Glume blotch fungus</name>
    <name type="synonym">Parastagonospora nodorum</name>
    <dbReference type="NCBI Taxonomy" id="321614"/>
    <lineage>
        <taxon>Eukaryota</taxon>
        <taxon>Fungi</taxon>
        <taxon>Dikarya</taxon>
        <taxon>Ascomycota</taxon>
        <taxon>Pezizomycotina</taxon>
        <taxon>Dothideomycetes</taxon>
        <taxon>Pleosporomycetidae</taxon>
        <taxon>Pleosporales</taxon>
        <taxon>Pleosporineae</taxon>
        <taxon>Phaeosphaeriaceae</taxon>
        <taxon>Parastagonospora</taxon>
    </lineage>
</organism>
<dbReference type="CDD" id="cd00143">
    <property type="entry name" value="PP2Cc"/>
    <property type="match status" value="1"/>
</dbReference>
<dbReference type="STRING" id="321614.Q0U9U8"/>
<dbReference type="InterPro" id="IPR036457">
    <property type="entry name" value="PPM-type-like_dom_sf"/>
</dbReference>